<evidence type="ECO:0000259" key="7">
    <source>
        <dbReference type="Pfam" id="PF14759"/>
    </source>
</evidence>
<dbReference type="GO" id="GO:0016651">
    <property type="term" value="F:oxidoreductase activity, acting on NAD(P)H"/>
    <property type="evidence" value="ECO:0007669"/>
    <property type="project" value="TreeGrafter"/>
</dbReference>
<dbReference type="PANTHER" id="PTHR43557">
    <property type="entry name" value="APOPTOSIS-INDUCING FACTOR 1"/>
    <property type="match status" value="1"/>
</dbReference>
<reference evidence="8 9" key="1">
    <citation type="submission" date="2019-02" db="EMBL/GenBank/DDBJ databases">
        <title>Kribbella capetownensis sp. nov. and Kribbella speibonae sp. nov., isolated from soil.</title>
        <authorList>
            <person name="Curtis S.M."/>
            <person name="Norton I."/>
            <person name="Everest G.J."/>
            <person name="Meyers P.R."/>
        </authorList>
    </citation>
    <scope>NUCLEOTIDE SEQUENCE [LARGE SCALE GENOMIC DNA]</scope>
    <source>
        <strain evidence="8 9">NRRL B-24813</strain>
    </source>
</reference>
<feature type="region of interest" description="Disordered" evidence="5">
    <location>
        <begin position="396"/>
        <end position="415"/>
    </location>
</feature>
<dbReference type="Pfam" id="PF14759">
    <property type="entry name" value="Reductase_C"/>
    <property type="match status" value="1"/>
</dbReference>
<dbReference type="Pfam" id="PF07992">
    <property type="entry name" value="Pyr_redox_2"/>
    <property type="match status" value="1"/>
</dbReference>
<accession>A0A4R0JYY1</accession>
<evidence type="ECO:0000256" key="4">
    <source>
        <dbReference type="ARBA" id="ARBA00023002"/>
    </source>
</evidence>
<keyword evidence="3" id="KW-0274">FAD</keyword>
<evidence type="ECO:0000313" key="9">
    <source>
        <dbReference type="Proteomes" id="UP000291144"/>
    </source>
</evidence>
<feature type="domain" description="FAD/NAD(P)-binding" evidence="6">
    <location>
        <begin position="5"/>
        <end position="302"/>
    </location>
</feature>
<feature type="domain" description="Reductase C-terminal" evidence="7">
    <location>
        <begin position="330"/>
        <end position="391"/>
    </location>
</feature>
<dbReference type="RefSeq" id="WP_131365923.1">
    <property type="nucleotide sequence ID" value="NZ_SJKB01000023.1"/>
</dbReference>
<sequence length="415" mass="45560">MNDVLLIVGASLAGLRTAESARRYGYTGPITILGDEPHLPYNRPPLSKSALASEILIEELTLPRRAAVADVRWLLGTRAMRADVSASVVVDDRDRVHPYRWLVAATGLRPRRLPRRVPGCLALKTYEDAVAMRTVLRARPSIVIAGSGFIACEAAATARTMGCDVLVVTSLDYPLQNTLGPAPARALRQLHERHGVRFLAGRKVIDALGDARVTGVLLDNGAEIPCDLIIECMGSHPNAEWLTGNDLNLEHGVLTDSNLRAVKRDGTPHLSFYVVGDLGRFPCPAATGAANLIGHWNIAIESGKHVGRQIAAADQDLDAQHQPFVPLPSFWSDQYDSHLLSYGMPQRANRIELLHGTPNSEFVFGYYRDDDLIGVCGLGMRSTVMRYRDQIHPWHSESKELDPRQNSGRSVRLDP</sequence>
<evidence type="ECO:0000313" key="8">
    <source>
        <dbReference type="EMBL" id="TCC51504.1"/>
    </source>
</evidence>
<dbReference type="AlphaFoldDB" id="A0A4R0JYY1"/>
<gene>
    <name evidence="8" type="ORF">E0H73_41030</name>
</gene>
<evidence type="ECO:0000256" key="1">
    <source>
        <dbReference type="ARBA" id="ARBA00001974"/>
    </source>
</evidence>
<comment type="cofactor">
    <cofactor evidence="1">
        <name>FAD</name>
        <dbReference type="ChEBI" id="CHEBI:57692"/>
    </cofactor>
</comment>
<evidence type="ECO:0000256" key="3">
    <source>
        <dbReference type="ARBA" id="ARBA00022827"/>
    </source>
</evidence>
<dbReference type="PANTHER" id="PTHR43557:SF2">
    <property type="entry name" value="RIESKE DOMAIN-CONTAINING PROTEIN-RELATED"/>
    <property type="match status" value="1"/>
</dbReference>
<dbReference type="InterPro" id="IPR028202">
    <property type="entry name" value="Reductase_C"/>
</dbReference>
<dbReference type="InterPro" id="IPR023753">
    <property type="entry name" value="FAD/NAD-binding_dom"/>
</dbReference>
<organism evidence="8 9">
    <name type="scientific">Kribbella pittospori</name>
    <dbReference type="NCBI Taxonomy" id="722689"/>
    <lineage>
        <taxon>Bacteria</taxon>
        <taxon>Bacillati</taxon>
        <taxon>Actinomycetota</taxon>
        <taxon>Actinomycetes</taxon>
        <taxon>Propionibacteriales</taxon>
        <taxon>Kribbellaceae</taxon>
        <taxon>Kribbella</taxon>
    </lineage>
</organism>
<dbReference type="InterPro" id="IPR050446">
    <property type="entry name" value="FAD-oxidoreductase/Apoptosis"/>
</dbReference>
<dbReference type="Gene3D" id="3.50.50.60">
    <property type="entry name" value="FAD/NAD(P)-binding domain"/>
    <property type="match status" value="2"/>
</dbReference>
<dbReference type="GO" id="GO:0005737">
    <property type="term" value="C:cytoplasm"/>
    <property type="evidence" value="ECO:0007669"/>
    <property type="project" value="TreeGrafter"/>
</dbReference>
<dbReference type="OrthoDB" id="3568330at2"/>
<dbReference type="PRINTS" id="PR00368">
    <property type="entry name" value="FADPNR"/>
</dbReference>
<keyword evidence="9" id="KW-1185">Reference proteome</keyword>
<dbReference type="Gene3D" id="3.30.390.30">
    <property type="match status" value="1"/>
</dbReference>
<dbReference type="SUPFAM" id="SSF55424">
    <property type="entry name" value="FAD/NAD-linked reductases, dimerisation (C-terminal) domain"/>
    <property type="match status" value="1"/>
</dbReference>
<name>A0A4R0JYY1_9ACTN</name>
<comment type="caution">
    <text evidence="8">The sequence shown here is derived from an EMBL/GenBank/DDBJ whole genome shotgun (WGS) entry which is preliminary data.</text>
</comment>
<evidence type="ECO:0000259" key="6">
    <source>
        <dbReference type="Pfam" id="PF07992"/>
    </source>
</evidence>
<protein>
    <submittedName>
        <fullName evidence="8">NAD(P)/FAD-dependent oxidoreductase</fullName>
    </submittedName>
</protein>
<dbReference type="EMBL" id="SJKB01000023">
    <property type="protein sequence ID" value="TCC51504.1"/>
    <property type="molecule type" value="Genomic_DNA"/>
</dbReference>
<evidence type="ECO:0000256" key="2">
    <source>
        <dbReference type="ARBA" id="ARBA00022630"/>
    </source>
</evidence>
<keyword evidence="4" id="KW-0560">Oxidoreductase</keyword>
<dbReference type="InterPro" id="IPR016156">
    <property type="entry name" value="FAD/NAD-linked_Rdtase_dimer_sf"/>
</dbReference>
<keyword evidence="2" id="KW-0285">Flavoprotein</keyword>
<dbReference type="SUPFAM" id="SSF51905">
    <property type="entry name" value="FAD/NAD(P)-binding domain"/>
    <property type="match status" value="2"/>
</dbReference>
<dbReference type="InterPro" id="IPR036188">
    <property type="entry name" value="FAD/NAD-bd_sf"/>
</dbReference>
<evidence type="ECO:0000256" key="5">
    <source>
        <dbReference type="SAM" id="MobiDB-lite"/>
    </source>
</evidence>
<proteinExistence type="predicted"/>
<dbReference type="Proteomes" id="UP000291144">
    <property type="component" value="Unassembled WGS sequence"/>
</dbReference>